<dbReference type="InterPro" id="IPR012336">
    <property type="entry name" value="Thioredoxin-like_fold"/>
</dbReference>
<reference evidence="10" key="1">
    <citation type="journal article" date="2019" name="Int. J. Syst. Evol. Microbiol.">
        <title>The Global Catalogue of Microorganisms (GCM) 10K type strain sequencing project: providing services to taxonomists for standard genome sequencing and annotation.</title>
        <authorList>
            <consortium name="The Broad Institute Genomics Platform"/>
            <consortium name="The Broad Institute Genome Sequencing Center for Infectious Disease"/>
            <person name="Wu L."/>
            <person name="Ma J."/>
        </authorList>
    </citation>
    <scope>NUCLEOTIDE SEQUENCE [LARGE SCALE GENOMIC DNA]</scope>
    <source>
        <strain evidence="10">JCM 16923</strain>
    </source>
</reference>
<dbReference type="Gene3D" id="3.40.30.10">
    <property type="entry name" value="Glutaredoxin"/>
    <property type="match status" value="1"/>
</dbReference>
<evidence type="ECO:0000313" key="9">
    <source>
        <dbReference type="EMBL" id="GAA3952666.1"/>
    </source>
</evidence>
<keyword evidence="7" id="KW-1133">Transmembrane helix</keyword>
<gene>
    <name evidence="9" type="ORF">GCM10022231_08460</name>
</gene>
<keyword evidence="7" id="KW-0472">Membrane</keyword>
<feature type="domain" description="Thioredoxin-like fold" evidence="8">
    <location>
        <begin position="78"/>
        <end position="244"/>
    </location>
</feature>
<dbReference type="Proteomes" id="UP001418444">
    <property type="component" value="Unassembled WGS sequence"/>
</dbReference>
<keyword evidence="10" id="KW-1185">Reference proteome</keyword>
<comment type="caution">
    <text evidence="9">The sequence shown here is derived from an EMBL/GenBank/DDBJ whole genome shotgun (WGS) entry which is preliminary data.</text>
</comment>
<evidence type="ECO:0000259" key="8">
    <source>
        <dbReference type="Pfam" id="PF13462"/>
    </source>
</evidence>
<dbReference type="CDD" id="cd02972">
    <property type="entry name" value="DsbA_family"/>
    <property type="match status" value="1"/>
</dbReference>
<dbReference type="PANTHER" id="PTHR13887">
    <property type="entry name" value="GLUTATHIONE S-TRANSFERASE KAPPA"/>
    <property type="match status" value="1"/>
</dbReference>
<evidence type="ECO:0000256" key="2">
    <source>
        <dbReference type="ARBA" id="ARBA00022729"/>
    </source>
</evidence>
<proteinExistence type="inferred from homology"/>
<evidence type="ECO:0000313" key="10">
    <source>
        <dbReference type="Proteomes" id="UP001418444"/>
    </source>
</evidence>
<keyword evidence="5" id="KW-0676">Redox-active center</keyword>
<keyword evidence="4" id="KW-1015">Disulfide bond</keyword>
<dbReference type="InterPro" id="IPR036249">
    <property type="entry name" value="Thioredoxin-like_sf"/>
</dbReference>
<keyword evidence="3" id="KW-0560">Oxidoreductase</keyword>
<organism evidence="9 10">
    <name type="scientific">Gordonia caeni</name>
    <dbReference type="NCBI Taxonomy" id="1007097"/>
    <lineage>
        <taxon>Bacteria</taxon>
        <taxon>Bacillati</taxon>
        <taxon>Actinomycetota</taxon>
        <taxon>Actinomycetes</taxon>
        <taxon>Mycobacteriales</taxon>
        <taxon>Gordoniaceae</taxon>
        <taxon>Gordonia</taxon>
    </lineage>
</organism>
<dbReference type="PANTHER" id="PTHR13887:SF14">
    <property type="entry name" value="DISULFIDE BOND FORMATION PROTEIN D"/>
    <property type="match status" value="1"/>
</dbReference>
<evidence type="ECO:0000256" key="7">
    <source>
        <dbReference type="SAM" id="Phobius"/>
    </source>
</evidence>
<protein>
    <recommendedName>
        <fullName evidence="8">Thioredoxin-like fold domain-containing protein</fullName>
    </recommendedName>
</protein>
<keyword evidence="7" id="KW-0812">Transmembrane</keyword>
<evidence type="ECO:0000256" key="6">
    <source>
        <dbReference type="SAM" id="MobiDB-lite"/>
    </source>
</evidence>
<dbReference type="SUPFAM" id="SSF52833">
    <property type="entry name" value="Thioredoxin-like"/>
    <property type="match status" value="1"/>
</dbReference>
<keyword evidence="2" id="KW-0732">Signal</keyword>
<evidence type="ECO:0000256" key="4">
    <source>
        <dbReference type="ARBA" id="ARBA00023157"/>
    </source>
</evidence>
<evidence type="ECO:0000256" key="5">
    <source>
        <dbReference type="ARBA" id="ARBA00023284"/>
    </source>
</evidence>
<evidence type="ECO:0000256" key="3">
    <source>
        <dbReference type="ARBA" id="ARBA00023002"/>
    </source>
</evidence>
<feature type="transmembrane region" description="Helical" evidence="7">
    <location>
        <begin position="18"/>
        <end position="40"/>
    </location>
</feature>
<dbReference type="RefSeq" id="WP_344780934.1">
    <property type="nucleotide sequence ID" value="NZ_BAAAZW010000002.1"/>
</dbReference>
<sequence length="251" mass="26443">MSSNRVIDPRAAERRRSILITIAAVMALVVIAAVVIIWAVSRGDGSSSTNSSGGGTETPTVTTDNGAIRLTGAPAGTNPPVVITVTEDFQCPACKTFEQTMGPALAAYHDNPDVAVDYVTINMLDQASSTRYSTRAANAAMCVAEKTGKDGDFGKWLEYHNLLFANQPAEGGAGLPDSELIKLAEDAGVDDIKSCVDNMDYDLWITENSQKAMSEEGFQGTPSVRINGEVVQLQDAASLQAQVNAAVEAAK</sequence>
<comment type="similarity">
    <text evidence="1">Belongs to the thioredoxin family. DsbA subfamily.</text>
</comment>
<dbReference type="Pfam" id="PF13462">
    <property type="entry name" value="Thioredoxin_4"/>
    <property type="match status" value="1"/>
</dbReference>
<accession>A0ABP7NU81</accession>
<dbReference type="EMBL" id="BAAAZW010000002">
    <property type="protein sequence ID" value="GAA3952666.1"/>
    <property type="molecule type" value="Genomic_DNA"/>
</dbReference>
<evidence type="ECO:0000256" key="1">
    <source>
        <dbReference type="ARBA" id="ARBA00005791"/>
    </source>
</evidence>
<feature type="region of interest" description="Disordered" evidence="6">
    <location>
        <begin position="44"/>
        <end position="72"/>
    </location>
</feature>
<name>A0ABP7NU81_9ACTN</name>